<evidence type="ECO:0000256" key="7">
    <source>
        <dbReference type="ARBA" id="ARBA00022989"/>
    </source>
</evidence>
<dbReference type="PANTHER" id="PTHR22650">
    <property type="entry name" value="GLYCOPROTEIN IB BETA"/>
    <property type="match status" value="1"/>
</dbReference>
<reference evidence="15" key="5">
    <citation type="submission" date="2025-09" db="UniProtKB">
        <authorList>
            <consortium name="Ensembl"/>
        </authorList>
    </citation>
    <scope>IDENTIFICATION</scope>
</reference>
<reference evidence="15" key="4">
    <citation type="submission" date="2025-08" db="UniProtKB">
        <authorList>
            <consortium name="Ensembl"/>
        </authorList>
    </citation>
    <scope>IDENTIFICATION</scope>
</reference>
<keyword evidence="3 11" id="KW-0812">Transmembrane</keyword>
<accession>A0A4W4FES2</accession>
<gene>
    <name evidence="15" type="primary">GP1BB</name>
</gene>
<dbReference type="Proteomes" id="UP000314983">
    <property type="component" value="Chromosome 23"/>
</dbReference>
<feature type="signal peptide" evidence="12">
    <location>
        <begin position="1"/>
        <end position="22"/>
    </location>
</feature>
<keyword evidence="16" id="KW-1185">Reference proteome</keyword>
<keyword evidence="6" id="KW-0130">Cell adhesion</keyword>
<dbReference type="SMART" id="SM00013">
    <property type="entry name" value="LRRNT"/>
    <property type="match status" value="1"/>
</dbReference>
<dbReference type="AlphaFoldDB" id="A0A4W4FES2"/>
<evidence type="ECO:0000256" key="3">
    <source>
        <dbReference type="ARBA" id="ARBA00022692"/>
    </source>
</evidence>
<evidence type="ECO:0008006" key="17">
    <source>
        <dbReference type="Google" id="ProtNLM"/>
    </source>
</evidence>
<evidence type="ECO:0000313" key="15">
    <source>
        <dbReference type="Ensembl" id="ENSEEEP00000023243.1"/>
    </source>
</evidence>
<evidence type="ECO:0000256" key="9">
    <source>
        <dbReference type="ARBA" id="ARBA00023136"/>
    </source>
</evidence>
<feature type="chain" id="PRO_5021380015" description="Glycoprotein Ib platelet subunit beta" evidence="12">
    <location>
        <begin position="23"/>
        <end position="210"/>
    </location>
</feature>
<evidence type="ECO:0000256" key="5">
    <source>
        <dbReference type="ARBA" id="ARBA00022729"/>
    </source>
</evidence>
<evidence type="ECO:0000256" key="1">
    <source>
        <dbReference type="ARBA" id="ARBA00004479"/>
    </source>
</evidence>
<evidence type="ECO:0000256" key="11">
    <source>
        <dbReference type="SAM" id="Phobius"/>
    </source>
</evidence>
<comment type="subcellular location">
    <subcellularLocation>
        <location evidence="1">Membrane</location>
        <topology evidence="1">Single-pass type I membrane protein</topology>
    </subcellularLocation>
</comment>
<dbReference type="InterPro" id="IPR052313">
    <property type="entry name" value="GPIb-IX-V_Complex"/>
</dbReference>
<dbReference type="GeneID" id="113571020"/>
<reference evidence="15" key="3">
    <citation type="submission" date="2020-05" db="EMBL/GenBank/DDBJ databases">
        <title>Electrophorus electricus (electric eel) genome, fEleEle1, primary haplotype.</title>
        <authorList>
            <person name="Myers G."/>
            <person name="Meyer A."/>
            <person name="Fedrigo O."/>
            <person name="Formenti G."/>
            <person name="Rhie A."/>
            <person name="Tracey A."/>
            <person name="Sims Y."/>
            <person name="Jarvis E.D."/>
        </authorList>
    </citation>
    <scope>NUCLEOTIDE SEQUENCE [LARGE SCALE GENOMIC DNA]</scope>
</reference>
<keyword evidence="10" id="KW-1015">Disulfide bond</keyword>
<dbReference type="SMART" id="SM00082">
    <property type="entry name" value="LRRCT"/>
    <property type="match status" value="1"/>
</dbReference>
<evidence type="ECO:0000256" key="8">
    <source>
        <dbReference type="ARBA" id="ARBA00023084"/>
    </source>
</evidence>
<evidence type="ECO:0000313" key="16">
    <source>
        <dbReference type="Proteomes" id="UP000314983"/>
    </source>
</evidence>
<dbReference type="PANTHER" id="PTHR22650:SF7">
    <property type="entry name" value="PLATELET GLYCOPROTEIN IB BETA CHAIN"/>
    <property type="match status" value="1"/>
</dbReference>
<sequence length="210" mass="22950">MKRALHVLLSVLYALQVDPVEARMACPRLCSCADDMVDCSGRGLTVATLPSAFPPGAAELRLHSNRLTALPAGLLDGARDLRRVTLHDNPWACDCAVLYLRAWLLKQTDNALIKNVSCNSPPSLRGRLVVYLAEEEVLNSCRYWLCDLALASQISLFFFIVVQALLLAVIIHFLRRFNRLTCEVKASAAEGPAASASGVSEYTALKDGSY</sequence>
<dbReference type="GeneTree" id="ENSGT00530000064244"/>
<dbReference type="Pfam" id="PF01462">
    <property type="entry name" value="LRRNT"/>
    <property type="match status" value="1"/>
</dbReference>
<dbReference type="Gene3D" id="3.80.10.10">
    <property type="entry name" value="Ribonuclease Inhibitor"/>
    <property type="match status" value="1"/>
</dbReference>
<dbReference type="SUPFAM" id="SSF52058">
    <property type="entry name" value="L domain-like"/>
    <property type="match status" value="1"/>
</dbReference>
<reference evidence="16" key="2">
    <citation type="journal article" date="2017" name="Sci. Adv.">
        <title>A tail of two voltages: Proteomic comparison of the three electric organs of the electric eel.</title>
        <authorList>
            <person name="Traeger L.L."/>
            <person name="Sabat G."/>
            <person name="Barrett-Wilt G.A."/>
            <person name="Wells G.B."/>
            <person name="Sussman M.R."/>
        </authorList>
    </citation>
    <scope>NUCLEOTIDE SEQUENCE [LARGE SCALE GENOMIC DNA]</scope>
</reference>
<feature type="transmembrane region" description="Helical" evidence="11">
    <location>
        <begin position="154"/>
        <end position="174"/>
    </location>
</feature>
<dbReference type="InterPro" id="IPR000372">
    <property type="entry name" value="LRRNT"/>
</dbReference>
<organism evidence="15 16">
    <name type="scientific">Electrophorus electricus</name>
    <name type="common">Electric eel</name>
    <name type="synonym">Gymnotus electricus</name>
    <dbReference type="NCBI Taxonomy" id="8005"/>
    <lineage>
        <taxon>Eukaryota</taxon>
        <taxon>Metazoa</taxon>
        <taxon>Chordata</taxon>
        <taxon>Craniata</taxon>
        <taxon>Vertebrata</taxon>
        <taxon>Euteleostomi</taxon>
        <taxon>Actinopterygii</taxon>
        <taxon>Neopterygii</taxon>
        <taxon>Teleostei</taxon>
        <taxon>Ostariophysi</taxon>
        <taxon>Gymnotiformes</taxon>
        <taxon>Gymnotoidei</taxon>
        <taxon>Gymnotidae</taxon>
        <taxon>Electrophorus</taxon>
    </lineage>
</organism>
<feature type="domain" description="LRRNT" evidence="13">
    <location>
        <begin position="25"/>
        <end position="59"/>
    </location>
</feature>
<evidence type="ECO:0000256" key="12">
    <source>
        <dbReference type="SAM" id="SignalP"/>
    </source>
</evidence>
<dbReference type="GO" id="GO:0007596">
    <property type="term" value="P:blood coagulation"/>
    <property type="evidence" value="ECO:0007669"/>
    <property type="project" value="UniProtKB-KW"/>
</dbReference>
<feature type="domain" description="LRRCT" evidence="14">
    <location>
        <begin position="89"/>
        <end position="142"/>
    </location>
</feature>
<keyword evidence="8" id="KW-0094">Blood coagulation</keyword>
<reference evidence="16" key="1">
    <citation type="journal article" date="2014" name="Science">
        <title>Nonhuman genetics. Genomic basis for the convergent evolution of electric organs.</title>
        <authorList>
            <person name="Gallant J.R."/>
            <person name="Traeger L.L."/>
            <person name="Volkening J.D."/>
            <person name="Moffett H."/>
            <person name="Chen P.H."/>
            <person name="Novina C.D."/>
            <person name="Phillips G.N.Jr."/>
            <person name="Anand R."/>
            <person name="Wells G.B."/>
            <person name="Pinch M."/>
            <person name="Guth R."/>
            <person name="Unguez G.A."/>
            <person name="Albert J.S."/>
            <person name="Zakon H.H."/>
            <person name="Samanta M.P."/>
            <person name="Sussman M.R."/>
        </authorList>
    </citation>
    <scope>NUCLEOTIDE SEQUENCE [LARGE SCALE GENOMIC DNA]</scope>
</reference>
<keyword evidence="4" id="KW-0356">Hemostasis</keyword>
<dbReference type="OMA" id="CPVPCKC"/>
<evidence type="ECO:0000256" key="6">
    <source>
        <dbReference type="ARBA" id="ARBA00022889"/>
    </source>
</evidence>
<name>A0A4W4FES2_ELEEL</name>
<dbReference type="RefSeq" id="XP_026855574.1">
    <property type="nucleotide sequence ID" value="XM_026999773.2"/>
</dbReference>
<dbReference type="OrthoDB" id="676979at2759"/>
<evidence type="ECO:0000256" key="2">
    <source>
        <dbReference type="ARBA" id="ARBA00022614"/>
    </source>
</evidence>
<keyword evidence="5 12" id="KW-0732">Signal</keyword>
<evidence type="ECO:0000256" key="4">
    <source>
        <dbReference type="ARBA" id="ARBA00022696"/>
    </source>
</evidence>
<dbReference type="GO" id="GO:0016020">
    <property type="term" value="C:membrane"/>
    <property type="evidence" value="ECO:0007669"/>
    <property type="project" value="UniProtKB-SubCell"/>
</dbReference>
<protein>
    <recommendedName>
        <fullName evidence="17">Glycoprotein Ib platelet subunit beta</fullName>
    </recommendedName>
</protein>
<evidence type="ECO:0000256" key="10">
    <source>
        <dbReference type="ARBA" id="ARBA00023157"/>
    </source>
</evidence>
<proteinExistence type="predicted"/>
<dbReference type="GO" id="GO:0007155">
    <property type="term" value="P:cell adhesion"/>
    <property type="evidence" value="ECO:0007669"/>
    <property type="project" value="UniProtKB-KW"/>
</dbReference>
<evidence type="ECO:0000259" key="14">
    <source>
        <dbReference type="SMART" id="SM00082"/>
    </source>
</evidence>
<keyword evidence="2" id="KW-0433">Leucine-rich repeat</keyword>
<keyword evidence="7 11" id="KW-1133">Transmembrane helix</keyword>
<dbReference type="Ensembl" id="ENSEEET00000023502.2">
    <property type="protein sequence ID" value="ENSEEEP00000023243.1"/>
    <property type="gene ID" value="ENSEEEG00000011271.2"/>
</dbReference>
<dbReference type="InterPro" id="IPR032675">
    <property type="entry name" value="LRR_dom_sf"/>
</dbReference>
<evidence type="ECO:0000259" key="13">
    <source>
        <dbReference type="SMART" id="SM00013"/>
    </source>
</evidence>
<keyword evidence="9 11" id="KW-0472">Membrane</keyword>
<dbReference type="InterPro" id="IPR000483">
    <property type="entry name" value="Cys-rich_flank_reg_C"/>
</dbReference>
<dbReference type="STRING" id="8005.ENSEEEP00000023243"/>